<feature type="region of interest" description="Disordered" evidence="1">
    <location>
        <begin position="448"/>
        <end position="468"/>
    </location>
</feature>
<feature type="region of interest" description="Disordered" evidence="1">
    <location>
        <begin position="682"/>
        <end position="730"/>
    </location>
</feature>
<proteinExistence type="predicted"/>
<dbReference type="EMBL" id="LAZR01000400">
    <property type="protein sequence ID" value="KKN70640.1"/>
    <property type="molecule type" value="Genomic_DNA"/>
</dbReference>
<protein>
    <recommendedName>
        <fullName evidence="2">Phage head morphogenesis domain-containing protein</fullName>
    </recommendedName>
</protein>
<dbReference type="NCBIfam" id="TIGR01641">
    <property type="entry name" value="phageSPP1_gp7"/>
    <property type="match status" value="1"/>
</dbReference>
<accession>A0A0F9SNN7</accession>
<feature type="region of interest" description="Disordered" evidence="1">
    <location>
        <begin position="116"/>
        <end position="179"/>
    </location>
</feature>
<dbReference type="AlphaFoldDB" id="A0A0F9SNN7"/>
<evidence type="ECO:0000256" key="1">
    <source>
        <dbReference type="SAM" id="MobiDB-lite"/>
    </source>
</evidence>
<gene>
    <name evidence="3" type="ORF">LCGC14_0429130</name>
</gene>
<comment type="caution">
    <text evidence="3">The sequence shown here is derived from an EMBL/GenBank/DDBJ whole genome shotgun (WGS) entry which is preliminary data.</text>
</comment>
<feature type="compositionally biased region" description="Basic residues" evidence="1">
    <location>
        <begin position="682"/>
        <end position="709"/>
    </location>
</feature>
<feature type="domain" description="Phage head morphogenesis" evidence="2">
    <location>
        <begin position="305"/>
        <end position="418"/>
    </location>
</feature>
<name>A0A0F9SNN7_9ZZZZ</name>
<evidence type="ECO:0000259" key="2">
    <source>
        <dbReference type="Pfam" id="PF04233"/>
    </source>
</evidence>
<organism evidence="3">
    <name type="scientific">marine sediment metagenome</name>
    <dbReference type="NCBI Taxonomy" id="412755"/>
    <lineage>
        <taxon>unclassified sequences</taxon>
        <taxon>metagenomes</taxon>
        <taxon>ecological metagenomes</taxon>
    </lineage>
</organism>
<sequence length="1197" mass="132071">MPVQSCQIGGKPGWKWGKSGKCYTGVGARARAAKQGSAIRASGFVGNRTTIVPGNPLKADPTRTTTLRRMFETEIRRRLIIIARKVRQLVEVEDAFGLKTRTGEFTVSNKEQGDDLFNAGSVGEAGGVGEEGRPTNGDECCDIGKEEVRSIGNSRKPINGDRRDEEKNNREDVGAGSAAGEVYTPREIVGNTRWAFQTDPQKVESFRKWIGTQVEADILVAQTSLEDAYWTSFVEEAYKKGAGRAFDDVRKPALWSGKEGEFFRGTREEFLRQSFGRPVAIQKVKLLAGRVFTSLEGISSTISTKMTQALAQGLAMGQNPRGIARTMIKEGIGFTKRRGIQSRALTIARTETIRAHAEGQLDALESLGVTEVGVMVEWSTAGDDRVCQLCQPLESTVLKIKEARGILPRHPNCRCSFIPANVGESKKGQIRGKAKVQKARNDSIRAEMPKRSRRTLAEQKDRSPWPGADKRIVKVRPKSVLDAPKVKVKEEAPTRVKPDLLLPTNTPGKKLPSGRVAEIMDQNTDAALDIQAIKRDLAKESEFFVSAEVSIADLKGLDDIDVIAGRANLRKGEIIVGRDGTIYDGRHRAALARSRGQEKIKAWVPIEKPPLRLTRKIGPGVVKSLPREITEQFTKAERLEFGRLAKIRTSLNKKIKLGAATNVEVLEVEQVRKRLAELKAIAKKRAKGGGVKPKPKPKPKPPKPGPKPRTKPEPAGIAVKPKPKPFVPDTKSIDMLDKGASARAKDVQYVFKEDEPLKIYHVTTKDAAKKIRKEGFKGSAKNIFQGFESEVQGTYGWADLDRARFEVARMADAIADTAKGVAKAADDFVIIEIEVPKIRFKDLRPDEDFSLLKKDWKKSLEEMKSVAVQGDLPASSIRTIYTHTKLPSPKGYLTGQAVADEATLIVDKGVARGIKERATRRGLNTAHGKAKARYNDLVRDMVDKKAYVAAKVDLHVVLRGSAWDHPEVVAARNKMKTLAAVKDPIATKAAKQELQKHGKALGNFEAGIRKLNKVDELAMKKLVRLNPDARSKVKISYKGAQKTVKDGVKAFEDVVTKEVLDNTTLVVNDIKGRSHYNAFGASVDTAANKKTMIHEMGHWLEGRKRKNTKAAQDFLHRRTKGAEQIHLGENYGLTEFYKPRTDGGKWTSNYIGKVYSYGSTEVVSMGLAEYATNPLKLAKDDKGLFDFIASIVRGDFL</sequence>
<dbReference type="InterPro" id="IPR006528">
    <property type="entry name" value="Phage_head_morphogenesis_dom"/>
</dbReference>
<evidence type="ECO:0000313" key="3">
    <source>
        <dbReference type="EMBL" id="KKN70640.1"/>
    </source>
</evidence>
<feature type="compositionally biased region" description="Basic and acidic residues" evidence="1">
    <location>
        <begin position="158"/>
        <end position="173"/>
    </location>
</feature>
<reference evidence="3" key="1">
    <citation type="journal article" date="2015" name="Nature">
        <title>Complex archaea that bridge the gap between prokaryotes and eukaryotes.</title>
        <authorList>
            <person name="Spang A."/>
            <person name="Saw J.H."/>
            <person name="Jorgensen S.L."/>
            <person name="Zaremba-Niedzwiedzka K."/>
            <person name="Martijn J."/>
            <person name="Lind A.E."/>
            <person name="van Eijk R."/>
            <person name="Schleper C."/>
            <person name="Guy L."/>
            <person name="Ettema T.J."/>
        </authorList>
    </citation>
    <scope>NUCLEOTIDE SEQUENCE</scope>
</reference>
<dbReference type="Pfam" id="PF04233">
    <property type="entry name" value="Phage_Mu_F"/>
    <property type="match status" value="1"/>
</dbReference>